<dbReference type="Proteomes" id="UP000267606">
    <property type="component" value="Unassembled WGS sequence"/>
</dbReference>
<evidence type="ECO:0000313" key="1">
    <source>
        <dbReference type="EMBL" id="VDP11368.1"/>
    </source>
</evidence>
<evidence type="ECO:0000313" key="3">
    <source>
        <dbReference type="WBParaSite" id="OFLC_0001246101-mRNA-1"/>
    </source>
</evidence>
<dbReference type="AlphaFoldDB" id="A0A183HY98"/>
<sequence>MHIANIKDNCKEWNAKNACREEQSGSASHMYPIHVLHGRHLVHSISSWLHSNPTHHCVSLLRTLSIRRRGLSCEIETMSGHMVSVDLTADTNSRKLGVFHAFHRLIFRIEFYESSIIRNLD</sequence>
<organism evidence="3">
    <name type="scientific">Onchocerca flexuosa</name>
    <dbReference type="NCBI Taxonomy" id="387005"/>
    <lineage>
        <taxon>Eukaryota</taxon>
        <taxon>Metazoa</taxon>
        <taxon>Ecdysozoa</taxon>
        <taxon>Nematoda</taxon>
        <taxon>Chromadorea</taxon>
        <taxon>Rhabditida</taxon>
        <taxon>Spirurina</taxon>
        <taxon>Spiruromorpha</taxon>
        <taxon>Filarioidea</taxon>
        <taxon>Onchocercidae</taxon>
        <taxon>Onchocerca</taxon>
    </lineage>
</organism>
<proteinExistence type="predicted"/>
<gene>
    <name evidence="1" type="ORF">OFLC_LOCUS12460</name>
</gene>
<protein>
    <submittedName>
        <fullName evidence="3">ACT domain-containing protein</fullName>
    </submittedName>
</protein>
<evidence type="ECO:0000313" key="2">
    <source>
        <dbReference type="Proteomes" id="UP000267606"/>
    </source>
</evidence>
<dbReference type="EMBL" id="UZAJ01039848">
    <property type="protein sequence ID" value="VDP11368.1"/>
    <property type="molecule type" value="Genomic_DNA"/>
</dbReference>
<keyword evidence="2" id="KW-1185">Reference proteome</keyword>
<name>A0A183HY98_9BILA</name>
<dbReference type="WBParaSite" id="OFLC_0001246101-mRNA-1">
    <property type="protein sequence ID" value="OFLC_0001246101-mRNA-1"/>
    <property type="gene ID" value="OFLC_0001246101"/>
</dbReference>
<accession>A0A183HY98</accession>
<reference evidence="1 2" key="2">
    <citation type="submission" date="2018-11" db="EMBL/GenBank/DDBJ databases">
        <authorList>
            <consortium name="Pathogen Informatics"/>
        </authorList>
    </citation>
    <scope>NUCLEOTIDE SEQUENCE [LARGE SCALE GENOMIC DNA]</scope>
</reference>
<reference evidence="3" key="1">
    <citation type="submission" date="2016-06" db="UniProtKB">
        <authorList>
            <consortium name="WormBaseParasite"/>
        </authorList>
    </citation>
    <scope>IDENTIFICATION</scope>
</reference>